<dbReference type="AlphaFoldDB" id="A0A0G1BNW4"/>
<dbReference type="Gene3D" id="3.40.1190.20">
    <property type="match status" value="1"/>
</dbReference>
<evidence type="ECO:0000259" key="3">
    <source>
        <dbReference type="Pfam" id="PF00294"/>
    </source>
</evidence>
<sequence>MLEIKCPRWVYLSSMGENSLPFHYELLKCFEEHPDIRLAFQPGTFQMKFGKEKLKGIYKRTDLFFSNKEEAQRILETEEGDMKKLLKGVASIGPKIVVITDGVKGAYSYDGHEMLSMRLYPDPAPPLERTGAGDAFSSTFTAALALGKSVREAMIWAPVNPMSVVQHIGARAGLLTRLEIEEFLKKAPADYEPKIIG</sequence>
<evidence type="ECO:0000256" key="1">
    <source>
        <dbReference type="ARBA" id="ARBA00022679"/>
    </source>
</evidence>
<evidence type="ECO:0000313" key="5">
    <source>
        <dbReference type="Proteomes" id="UP000034563"/>
    </source>
</evidence>
<evidence type="ECO:0000313" key="4">
    <source>
        <dbReference type="EMBL" id="KKS75022.1"/>
    </source>
</evidence>
<comment type="caution">
    <text evidence="4">The sequence shown here is derived from an EMBL/GenBank/DDBJ whole genome shotgun (WGS) entry which is preliminary data.</text>
</comment>
<dbReference type="InterPro" id="IPR029056">
    <property type="entry name" value="Ribokinase-like"/>
</dbReference>
<proteinExistence type="predicted"/>
<dbReference type="GO" id="GO:0016301">
    <property type="term" value="F:kinase activity"/>
    <property type="evidence" value="ECO:0007669"/>
    <property type="project" value="UniProtKB-KW"/>
</dbReference>
<keyword evidence="2 4" id="KW-0418">Kinase</keyword>
<dbReference type="Pfam" id="PF00294">
    <property type="entry name" value="PfkB"/>
    <property type="match status" value="1"/>
</dbReference>
<dbReference type="EMBL" id="LCEQ01000021">
    <property type="protein sequence ID" value="KKS75022.1"/>
    <property type="molecule type" value="Genomic_DNA"/>
</dbReference>
<organism evidence="4 5">
    <name type="scientific">Candidatus Azambacteria bacterium GW2011_GWA2_42_9</name>
    <dbReference type="NCBI Taxonomy" id="1618613"/>
    <lineage>
        <taxon>Bacteria</taxon>
        <taxon>Candidatus Azamiibacteriota</taxon>
    </lineage>
</organism>
<protein>
    <submittedName>
        <fullName evidence="4">Sugar kinase, ribokinase family</fullName>
    </submittedName>
</protein>
<accession>A0A0G1BNW4</accession>
<dbReference type="Proteomes" id="UP000034563">
    <property type="component" value="Unassembled WGS sequence"/>
</dbReference>
<dbReference type="PANTHER" id="PTHR10584:SF166">
    <property type="entry name" value="RIBOKINASE"/>
    <property type="match status" value="1"/>
</dbReference>
<dbReference type="GO" id="GO:0005829">
    <property type="term" value="C:cytosol"/>
    <property type="evidence" value="ECO:0007669"/>
    <property type="project" value="TreeGrafter"/>
</dbReference>
<reference evidence="4 5" key="1">
    <citation type="journal article" date="2015" name="Nature">
        <title>rRNA introns, odd ribosomes, and small enigmatic genomes across a large radiation of phyla.</title>
        <authorList>
            <person name="Brown C.T."/>
            <person name="Hug L.A."/>
            <person name="Thomas B.C."/>
            <person name="Sharon I."/>
            <person name="Castelle C.J."/>
            <person name="Singh A."/>
            <person name="Wilkins M.J."/>
            <person name="Williams K.H."/>
            <person name="Banfield J.F."/>
        </authorList>
    </citation>
    <scope>NUCLEOTIDE SEQUENCE [LARGE SCALE GENOMIC DNA]</scope>
</reference>
<evidence type="ECO:0000256" key="2">
    <source>
        <dbReference type="ARBA" id="ARBA00022777"/>
    </source>
</evidence>
<feature type="domain" description="Carbohydrate kinase PfkB" evidence="3">
    <location>
        <begin position="51"/>
        <end position="174"/>
    </location>
</feature>
<dbReference type="SUPFAM" id="SSF53613">
    <property type="entry name" value="Ribokinase-like"/>
    <property type="match status" value="1"/>
</dbReference>
<name>A0A0G1BNW4_9BACT</name>
<gene>
    <name evidence="4" type="ORF">UV48_C0021G0009</name>
</gene>
<dbReference type="InterPro" id="IPR011611">
    <property type="entry name" value="PfkB_dom"/>
</dbReference>
<keyword evidence="1" id="KW-0808">Transferase</keyword>
<dbReference type="PANTHER" id="PTHR10584">
    <property type="entry name" value="SUGAR KINASE"/>
    <property type="match status" value="1"/>
</dbReference>